<dbReference type="SUPFAM" id="SSF53807">
    <property type="entry name" value="Helical backbone' metal receptor"/>
    <property type="match status" value="1"/>
</dbReference>
<reference evidence="4" key="1">
    <citation type="submission" date="2017-04" db="EMBL/GenBank/DDBJ databases">
        <title>Function of individual gut microbiota members based on whole genome sequencing of pure cultures obtained from chicken caecum.</title>
        <authorList>
            <person name="Medvecky M."/>
            <person name="Cejkova D."/>
            <person name="Polansky O."/>
            <person name="Karasova D."/>
            <person name="Kubasova T."/>
            <person name="Cizek A."/>
            <person name="Rychlik I."/>
        </authorList>
    </citation>
    <scope>NUCLEOTIDE SEQUENCE [LARGE SCALE GENOMIC DNA]</scope>
    <source>
        <strain evidence="4">An5</strain>
    </source>
</reference>
<dbReference type="PROSITE" id="PS50983">
    <property type="entry name" value="FE_B12_PBP"/>
    <property type="match status" value="1"/>
</dbReference>
<organism evidence="3 4">
    <name type="scientific">[Collinsella] massiliensis</name>
    <dbReference type="NCBI Taxonomy" id="1232426"/>
    <lineage>
        <taxon>Bacteria</taxon>
        <taxon>Bacillati</taxon>
        <taxon>Actinomycetota</taxon>
        <taxon>Coriobacteriia</taxon>
        <taxon>Coriobacteriales</taxon>
        <taxon>Coriobacteriaceae</taxon>
        <taxon>Enorma</taxon>
    </lineage>
</organism>
<comment type="caution">
    <text evidence="3">The sequence shown here is derived from an EMBL/GenBank/DDBJ whole genome shotgun (WGS) entry which is preliminary data.</text>
</comment>
<dbReference type="Proteomes" id="UP000195781">
    <property type="component" value="Unassembled WGS sequence"/>
</dbReference>
<protein>
    <recommendedName>
        <fullName evidence="2">Fe/B12 periplasmic-binding domain-containing protein</fullName>
    </recommendedName>
</protein>
<dbReference type="RefSeq" id="WP_094336014.1">
    <property type="nucleotide sequence ID" value="NZ_NFIE01000026.1"/>
</dbReference>
<dbReference type="OrthoDB" id="9812528at2"/>
<dbReference type="PANTHER" id="PTHR30535:SF34">
    <property type="entry name" value="MOLYBDATE-BINDING PROTEIN MOLA"/>
    <property type="match status" value="1"/>
</dbReference>
<sequence length="400" mass="42712">MTSPWMEAPVSRRGALIAAAAPLALLAGCADNAPDADGSAAVQDAAPAFRNTDLGCGWEPIGALELEHARTFTVDYFDGGFALICAASDERFLVVPDGASAPDGLAEDIAVIAQPADDVYLVSTGMICVLDELDALDAVHVASVTPETSPNEHLTQLIEDGEVVYGGRYRDPDFELVAQAGCTLAIENTQIHRYPEVKQKLEDLGVTVFTEQSSTEDDVLGRLEWMKLMGVIFGREDTANARFDEVAERVDAIAHQEPTGKTVAFFYIDSDGAAVVRRAGDYFAQMVELAGGEPLSFGTGDGDASSTTYITVEMEEFFTSAKDADVIIYNATVDEGVRSLADLTAKNALISEFAAVATGEVYTCDSNLYQQMTSTDRIIEDLRAALLGASGENGFIWKLG</sequence>
<dbReference type="Pfam" id="PF01497">
    <property type="entry name" value="Peripla_BP_2"/>
    <property type="match status" value="1"/>
</dbReference>
<keyword evidence="4" id="KW-1185">Reference proteome</keyword>
<evidence type="ECO:0000256" key="1">
    <source>
        <dbReference type="ARBA" id="ARBA00008814"/>
    </source>
</evidence>
<comment type="similarity">
    <text evidence="1">Belongs to the bacterial solute-binding protein 8 family.</text>
</comment>
<dbReference type="EMBL" id="NFIE01000026">
    <property type="protein sequence ID" value="OUN85247.1"/>
    <property type="molecule type" value="Genomic_DNA"/>
</dbReference>
<accession>A0A1Y3XPQ1</accession>
<name>A0A1Y3XPQ1_9ACTN</name>
<evidence type="ECO:0000313" key="3">
    <source>
        <dbReference type="EMBL" id="OUN85247.1"/>
    </source>
</evidence>
<feature type="domain" description="Fe/B12 periplasmic-binding" evidence="2">
    <location>
        <begin position="118"/>
        <end position="390"/>
    </location>
</feature>
<dbReference type="InterPro" id="IPR002491">
    <property type="entry name" value="ABC_transptr_periplasmic_BD"/>
</dbReference>
<dbReference type="AlphaFoldDB" id="A0A1Y3XPQ1"/>
<dbReference type="Gene3D" id="3.40.50.1980">
    <property type="entry name" value="Nitrogenase molybdenum iron protein domain"/>
    <property type="match status" value="1"/>
</dbReference>
<dbReference type="PANTHER" id="PTHR30535">
    <property type="entry name" value="VITAMIN B12-BINDING PROTEIN"/>
    <property type="match status" value="1"/>
</dbReference>
<dbReference type="InterPro" id="IPR050902">
    <property type="entry name" value="ABC_Transporter_SBP"/>
</dbReference>
<proteinExistence type="inferred from homology"/>
<gene>
    <name evidence="3" type="ORF">B5G02_09320</name>
</gene>
<evidence type="ECO:0000313" key="4">
    <source>
        <dbReference type="Proteomes" id="UP000195781"/>
    </source>
</evidence>
<evidence type="ECO:0000259" key="2">
    <source>
        <dbReference type="PROSITE" id="PS50983"/>
    </source>
</evidence>